<accession>A0A2R6QWT1</accession>
<dbReference type="OMA" id="FCADEND"/>
<reference evidence="3 4" key="1">
    <citation type="submission" date="2017-07" db="EMBL/GenBank/DDBJ databases">
        <title>An improved, manually edited Actinidia chinensis var. chinensis (kiwifruit) genome highlights the challenges associated with draft genomes and gene prediction in plants.</title>
        <authorList>
            <person name="Pilkington S."/>
            <person name="Crowhurst R."/>
            <person name="Hilario E."/>
            <person name="Nardozza S."/>
            <person name="Fraser L."/>
            <person name="Peng Y."/>
            <person name="Gunaseelan K."/>
            <person name="Simpson R."/>
            <person name="Tahir J."/>
            <person name="Deroles S."/>
            <person name="Templeton K."/>
            <person name="Luo Z."/>
            <person name="Davy M."/>
            <person name="Cheng C."/>
            <person name="Mcneilage M."/>
            <person name="Scaglione D."/>
            <person name="Liu Y."/>
            <person name="Zhang Q."/>
            <person name="Datson P."/>
            <person name="De Silva N."/>
            <person name="Gardiner S."/>
            <person name="Bassett H."/>
            <person name="Chagne D."/>
            <person name="Mccallum J."/>
            <person name="Dzierzon H."/>
            <person name="Deng C."/>
            <person name="Wang Y.-Y."/>
            <person name="Barron N."/>
            <person name="Manako K."/>
            <person name="Bowen J."/>
            <person name="Foster T."/>
            <person name="Erridge Z."/>
            <person name="Tiffin H."/>
            <person name="Waite C."/>
            <person name="Davies K."/>
            <person name="Grierson E."/>
            <person name="Laing W."/>
            <person name="Kirk R."/>
            <person name="Chen X."/>
            <person name="Wood M."/>
            <person name="Montefiori M."/>
            <person name="Brummell D."/>
            <person name="Schwinn K."/>
            <person name="Catanach A."/>
            <person name="Fullerton C."/>
            <person name="Li D."/>
            <person name="Meiyalaghan S."/>
            <person name="Nieuwenhuizen N."/>
            <person name="Read N."/>
            <person name="Prakash R."/>
            <person name="Hunter D."/>
            <person name="Zhang H."/>
            <person name="Mckenzie M."/>
            <person name="Knabel M."/>
            <person name="Harris A."/>
            <person name="Allan A."/>
            <person name="Chen A."/>
            <person name="Janssen B."/>
            <person name="Plunkett B."/>
            <person name="Dwamena C."/>
            <person name="Voogd C."/>
            <person name="Leif D."/>
            <person name="Lafferty D."/>
            <person name="Souleyre E."/>
            <person name="Varkonyi-Gasic E."/>
            <person name="Gambi F."/>
            <person name="Hanley J."/>
            <person name="Yao J.-L."/>
            <person name="Cheung J."/>
            <person name="David K."/>
            <person name="Warren B."/>
            <person name="Marsh K."/>
            <person name="Snowden K."/>
            <person name="Lin-Wang K."/>
            <person name="Brian L."/>
            <person name="Martinez-Sanchez M."/>
            <person name="Wang M."/>
            <person name="Ileperuma N."/>
            <person name="Macnee N."/>
            <person name="Campin R."/>
            <person name="Mcatee P."/>
            <person name="Drummond R."/>
            <person name="Espley R."/>
            <person name="Ireland H."/>
            <person name="Wu R."/>
            <person name="Atkinson R."/>
            <person name="Karunairetnam S."/>
            <person name="Bulley S."/>
            <person name="Chunkath S."/>
            <person name="Hanley Z."/>
            <person name="Storey R."/>
            <person name="Thrimawithana A."/>
            <person name="Thomson S."/>
            <person name="David C."/>
            <person name="Testolin R."/>
        </authorList>
    </citation>
    <scope>NUCLEOTIDE SEQUENCE [LARGE SCALE GENOMIC DNA]</scope>
    <source>
        <strain evidence="4">cv. Red5</strain>
        <tissue evidence="3">Young leaf</tissue>
    </source>
</reference>
<feature type="compositionally biased region" description="Basic and acidic residues" evidence="2">
    <location>
        <begin position="386"/>
        <end position="411"/>
    </location>
</feature>
<comment type="similarity">
    <text evidence="1">Belongs to the IST1 family.</text>
</comment>
<dbReference type="STRING" id="1590841.A0A2R6QWT1"/>
<comment type="caution">
    <text evidence="3">The sequence shown here is derived from an EMBL/GenBank/DDBJ whole genome shotgun (WGS) entry which is preliminary data.</text>
</comment>
<protein>
    <submittedName>
        <fullName evidence="3">Vacuolar protein sorting-associated protein</fullName>
    </submittedName>
</protein>
<dbReference type="InParanoid" id="A0A2R6QWT1"/>
<name>A0A2R6QWT1_ACTCC</name>
<dbReference type="Gramene" id="PSS16201">
    <property type="protein sequence ID" value="PSS16201"/>
    <property type="gene ID" value="CEY00_Acc13698"/>
</dbReference>
<dbReference type="Pfam" id="PF03398">
    <property type="entry name" value="Ist1"/>
    <property type="match status" value="1"/>
</dbReference>
<feature type="compositionally biased region" description="Low complexity" evidence="2">
    <location>
        <begin position="281"/>
        <end position="293"/>
    </location>
</feature>
<feature type="region of interest" description="Disordered" evidence="2">
    <location>
        <begin position="279"/>
        <end position="415"/>
    </location>
</feature>
<evidence type="ECO:0000313" key="3">
    <source>
        <dbReference type="EMBL" id="PSS16201.1"/>
    </source>
</evidence>
<feature type="compositionally biased region" description="Basic and acidic residues" evidence="2">
    <location>
        <begin position="297"/>
        <end position="308"/>
    </location>
</feature>
<gene>
    <name evidence="3" type="ORF">CEY00_Acc13698</name>
</gene>
<evidence type="ECO:0000256" key="1">
    <source>
        <dbReference type="ARBA" id="ARBA00005536"/>
    </source>
</evidence>
<evidence type="ECO:0000313" key="4">
    <source>
        <dbReference type="Proteomes" id="UP000241394"/>
    </source>
</evidence>
<sequence length="452" mass="52742">MKLVKYNEREMQNTVEFDVFHTVYRWIKDSRWRKKCKSLIKRARIQLLIQRNRREAIVRQSRDDIAQLLINGQLDDALARVDQLHNDQCVLSAYDQIEDFCDCVNTNLRGLDRQSKLSGEVSEAVSSLVFAASRCGELSVLHRMRMMFRKHLGDEFERNSVELLPGNFVNSQIEYSLGDNSVPDDVKLPLITKIAKEYTLCLEANQINEQNLVPQCRQVESVCEPRKKDGESVGSRFGDIRHMNSNYEMQVSKMKDMFWRIGLKFSIPNSRDLVTFRFNSHDSSSNRSRSECSPPIKETDIKYLDNVDNRSSTNGEDLSGKHKANGSHSLNRSVSSKRFVKKNLPPRRPTMIKKGAMHRKHDGLLHENRRNHQNMLSREGLSMRDSNSERRLVTSSFSDKKKEENEDDKPRLSYVHPKLPDYDELVATFTAYKKEYMKSNSNNRNLRKWMRR</sequence>
<dbReference type="OrthoDB" id="29853at2759"/>
<dbReference type="EMBL" id="NKQK01000012">
    <property type="protein sequence ID" value="PSS16201.1"/>
    <property type="molecule type" value="Genomic_DNA"/>
</dbReference>
<dbReference type="PANTHER" id="PTHR12161:SF58">
    <property type="entry name" value="REGULATOR OF VPS4 ACTIVITY IN THE MVB PATHWAY PROTEIN"/>
    <property type="match status" value="1"/>
</dbReference>
<dbReference type="InterPro" id="IPR005061">
    <property type="entry name" value="Ist1"/>
</dbReference>
<organism evidence="3 4">
    <name type="scientific">Actinidia chinensis var. chinensis</name>
    <name type="common">Chinese soft-hair kiwi</name>
    <dbReference type="NCBI Taxonomy" id="1590841"/>
    <lineage>
        <taxon>Eukaryota</taxon>
        <taxon>Viridiplantae</taxon>
        <taxon>Streptophyta</taxon>
        <taxon>Embryophyta</taxon>
        <taxon>Tracheophyta</taxon>
        <taxon>Spermatophyta</taxon>
        <taxon>Magnoliopsida</taxon>
        <taxon>eudicotyledons</taxon>
        <taxon>Gunneridae</taxon>
        <taxon>Pentapetalae</taxon>
        <taxon>asterids</taxon>
        <taxon>Ericales</taxon>
        <taxon>Actinidiaceae</taxon>
        <taxon>Actinidia</taxon>
    </lineage>
</organism>
<evidence type="ECO:0000256" key="2">
    <source>
        <dbReference type="SAM" id="MobiDB-lite"/>
    </source>
</evidence>
<feature type="compositionally biased region" description="Polar residues" evidence="2">
    <location>
        <begin position="326"/>
        <end position="336"/>
    </location>
</feature>
<reference evidence="4" key="2">
    <citation type="journal article" date="2018" name="BMC Genomics">
        <title>A manually annotated Actinidia chinensis var. chinensis (kiwifruit) genome highlights the challenges associated with draft genomes and gene prediction in plants.</title>
        <authorList>
            <person name="Pilkington S.M."/>
            <person name="Crowhurst R."/>
            <person name="Hilario E."/>
            <person name="Nardozza S."/>
            <person name="Fraser L."/>
            <person name="Peng Y."/>
            <person name="Gunaseelan K."/>
            <person name="Simpson R."/>
            <person name="Tahir J."/>
            <person name="Deroles S.C."/>
            <person name="Templeton K."/>
            <person name="Luo Z."/>
            <person name="Davy M."/>
            <person name="Cheng C."/>
            <person name="McNeilage M."/>
            <person name="Scaglione D."/>
            <person name="Liu Y."/>
            <person name="Zhang Q."/>
            <person name="Datson P."/>
            <person name="De Silva N."/>
            <person name="Gardiner S.E."/>
            <person name="Bassett H."/>
            <person name="Chagne D."/>
            <person name="McCallum J."/>
            <person name="Dzierzon H."/>
            <person name="Deng C."/>
            <person name="Wang Y.Y."/>
            <person name="Barron L."/>
            <person name="Manako K."/>
            <person name="Bowen J."/>
            <person name="Foster T.M."/>
            <person name="Erridge Z.A."/>
            <person name="Tiffin H."/>
            <person name="Waite C.N."/>
            <person name="Davies K.M."/>
            <person name="Grierson E.P."/>
            <person name="Laing W.A."/>
            <person name="Kirk R."/>
            <person name="Chen X."/>
            <person name="Wood M."/>
            <person name="Montefiori M."/>
            <person name="Brummell D.A."/>
            <person name="Schwinn K.E."/>
            <person name="Catanach A."/>
            <person name="Fullerton C."/>
            <person name="Li D."/>
            <person name="Meiyalaghan S."/>
            <person name="Nieuwenhuizen N."/>
            <person name="Read N."/>
            <person name="Prakash R."/>
            <person name="Hunter D."/>
            <person name="Zhang H."/>
            <person name="McKenzie M."/>
            <person name="Knabel M."/>
            <person name="Harris A."/>
            <person name="Allan A.C."/>
            <person name="Gleave A."/>
            <person name="Chen A."/>
            <person name="Janssen B.J."/>
            <person name="Plunkett B."/>
            <person name="Ampomah-Dwamena C."/>
            <person name="Voogd C."/>
            <person name="Leif D."/>
            <person name="Lafferty D."/>
            <person name="Souleyre E.J.F."/>
            <person name="Varkonyi-Gasic E."/>
            <person name="Gambi F."/>
            <person name="Hanley J."/>
            <person name="Yao J.L."/>
            <person name="Cheung J."/>
            <person name="David K.M."/>
            <person name="Warren B."/>
            <person name="Marsh K."/>
            <person name="Snowden K.C."/>
            <person name="Lin-Wang K."/>
            <person name="Brian L."/>
            <person name="Martinez-Sanchez M."/>
            <person name="Wang M."/>
            <person name="Ileperuma N."/>
            <person name="Macnee N."/>
            <person name="Campin R."/>
            <person name="McAtee P."/>
            <person name="Drummond R.S.M."/>
            <person name="Espley R.V."/>
            <person name="Ireland H.S."/>
            <person name="Wu R."/>
            <person name="Atkinson R.G."/>
            <person name="Karunairetnam S."/>
            <person name="Bulley S."/>
            <person name="Chunkath S."/>
            <person name="Hanley Z."/>
            <person name="Storey R."/>
            <person name="Thrimawithana A.H."/>
            <person name="Thomson S."/>
            <person name="David C."/>
            <person name="Testolin R."/>
            <person name="Huang H."/>
            <person name="Hellens R.P."/>
            <person name="Schaffer R.J."/>
        </authorList>
    </citation>
    <scope>NUCLEOTIDE SEQUENCE [LARGE SCALE GENOMIC DNA]</scope>
    <source>
        <strain evidence="4">cv. Red5</strain>
    </source>
</reference>
<proteinExistence type="inferred from homology"/>
<dbReference type="Proteomes" id="UP000241394">
    <property type="component" value="Chromosome LG12"/>
</dbReference>
<dbReference type="AlphaFoldDB" id="A0A2R6QWT1"/>
<keyword evidence="4" id="KW-1185">Reference proteome</keyword>
<dbReference type="InterPro" id="IPR042277">
    <property type="entry name" value="IST1-like"/>
</dbReference>
<dbReference type="GO" id="GO:0015031">
    <property type="term" value="P:protein transport"/>
    <property type="evidence" value="ECO:0007669"/>
    <property type="project" value="InterPro"/>
</dbReference>
<dbReference type="PANTHER" id="PTHR12161">
    <property type="entry name" value="IST1 FAMILY MEMBER"/>
    <property type="match status" value="1"/>
</dbReference>
<dbReference type="Gene3D" id="1.20.1260.60">
    <property type="entry name" value="Vacuolar protein sorting-associated protein Ist1"/>
    <property type="match status" value="1"/>
</dbReference>